<sequence length="155" mass="16958">MGWPFACSVACPRVIQILLPSNSEVSSPIDTPRLIPALGAPFPRLPSPLPVRGPAPATRSIVAPRFRTIQHADTHAGLLLRKRGAQRERNSRHTLLTNQPSSALFPLSPRLQHLPSTHHRSGPFPGIQHHHRRFPVYPSSSLDIDLPASSPSPIV</sequence>
<reference evidence="1 2" key="1">
    <citation type="journal article" date="2016" name="Mol. Biol. Evol.">
        <title>Comparative Genomics of Early-Diverging Mushroom-Forming Fungi Provides Insights into the Origins of Lignocellulose Decay Capabilities.</title>
        <authorList>
            <person name="Nagy L.G."/>
            <person name="Riley R."/>
            <person name="Tritt A."/>
            <person name="Adam C."/>
            <person name="Daum C."/>
            <person name="Floudas D."/>
            <person name="Sun H."/>
            <person name="Yadav J.S."/>
            <person name="Pangilinan J."/>
            <person name="Larsson K.H."/>
            <person name="Matsuura K."/>
            <person name="Barry K."/>
            <person name="Labutti K."/>
            <person name="Kuo R."/>
            <person name="Ohm R.A."/>
            <person name="Bhattacharya S.S."/>
            <person name="Shirouzu T."/>
            <person name="Yoshinaga Y."/>
            <person name="Martin F.M."/>
            <person name="Grigoriev I.V."/>
            <person name="Hibbett D.S."/>
        </authorList>
    </citation>
    <scope>NUCLEOTIDE SEQUENCE [LARGE SCALE GENOMIC DNA]</scope>
    <source>
        <strain evidence="1 2">TUFC12733</strain>
    </source>
</reference>
<dbReference type="Proteomes" id="UP000076738">
    <property type="component" value="Unassembled WGS sequence"/>
</dbReference>
<evidence type="ECO:0000313" key="1">
    <source>
        <dbReference type="EMBL" id="KZO96892.1"/>
    </source>
</evidence>
<proteinExistence type="predicted"/>
<evidence type="ECO:0000313" key="2">
    <source>
        <dbReference type="Proteomes" id="UP000076738"/>
    </source>
</evidence>
<name>A0A167MN61_CALVF</name>
<accession>A0A167MN61</accession>
<protein>
    <submittedName>
        <fullName evidence="1">Uncharacterized protein</fullName>
    </submittedName>
</protein>
<keyword evidence="2" id="KW-1185">Reference proteome</keyword>
<organism evidence="1 2">
    <name type="scientific">Calocera viscosa (strain TUFC12733)</name>
    <dbReference type="NCBI Taxonomy" id="1330018"/>
    <lineage>
        <taxon>Eukaryota</taxon>
        <taxon>Fungi</taxon>
        <taxon>Dikarya</taxon>
        <taxon>Basidiomycota</taxon>
        <taxon>Agaricomycotina</taxon>
        <taxon>Dacrymycetes</taxon>
        <taxon>Dacrymycetales</taxon>
        <taxon>Dacrymycetaceae</taxon>
        <taxon>Calocera</taxon>
    </lineage>
</organism>
<dbReference type="AlphaFoldDB" id="A0A167MN61"/>
<gene>
    <name evidence="1" type="ORF">CALVIDRAFT_103126</name>
</gene>
<dbReference type="EMBL" id="KV417282">
    <property type="protein sequence ID" value="KZO96892.1"/>
    <property type="molecule type" value="Genomic_DNA"/>
</dbReference>